<feature type="region of interest" description="Disordered" evidence="1">
    <location>
        <begin position="31"/>
        <end position="74"/>
    </location>
</feature>
<comment type="caution">
    <text evidence="3">The sequence shown here is derived from an EMBL/GenBank/DDBJ whole genome shotgun (WGS) entry which is preliminary data.</text>
</comment>
<protein>
    <recommendedName>
        <fullName evidence="5">DUF4148 domain-containing protein</fullName>
    </recommendedName>
</protein>
<proteinExistence type="predicted"/>
<dbReference type="PROSITE" id="PS51257">
    <property type="entry name" value="PROKAR_LIPOPROTEIN"/>
    <property type="match status" value="1"/>
</dbReference>
<feature type="compositionally biased region" description="Basic and acidic residues" evidence="1">
    <location>
        <begin position="57"/>
        <end position="74"/>
    </location>
</feature>
<evidence type="ECO:0000313" key="4">
    <source>
        <dbReference type="Proteomes" id="UP000267049"/>
    </source>
</evidence>
<evidence type="ECO:0008006" key="5">
    <source>
        <dbReference type="Google" id="ProtNLM"/>
    </source>
</evidence>
<dbReference type="AlphaFoldDB" id="A0A3M8T2W4"/>
<gene>
    <name evidence="3" type="ORF">EER27_04795</name>
</gene>
<dbReference type="Proteomes" id="UP000267049">
    <property type="component" value="Unassembled WGS sequence"/>
</dbReference>
<sequence>MTAKSALLVFILLASGCGASSNELDLNSAKAQAERKAAAEHFGNSQYADVKPFGAEEEQKDKDAGAKRDEGESK</sequence>
<feature type="signal peptide" evidence="2">
    <location>
        <begin position="1"/>
        <end position="19"/>
    </location>
</feature>
<reference evidence="3 4" key="1">
    <citation type="submission" date="2018-11" db="EMBL/GenBank/DDBJ databases">
        <title>Lysobacter cryohumiis sp. nov., isolated from soil in the Tianshan Mountains, Xinjiang, China.</title>
        <authorList>
            <person name="Luo Y."/>
            <person name="Sheng H."/>
        </authorList>
    </citation>
    <scope>NUCLEOTIDE SEQUENCE [LARGE SCALE GENOMIC DNA]</scope>
    <source>
        <strain evidence="3 4">ZS60</strain>
    </source>
</reference>
<name>A0A3M8T2W4_9GAMM</name>
<evidence type="ECO:0000313" key="3">
    <source>
        <dbReference type="EMBL" id="RNF85102.1"/>
    </source>
</evidence>
<accession>A0A3M8T2W4</accession>
<evidence type="ECO:0000256" key="2">
    <source>
        <dbReference type="SAM" id="SignalP"/>
    </source>
</evidence>
<keyword evidence="4" id="KW-1185">Reference proteome</keyword>
<organism evidence="3 4">
    <name type="scientific">Montanilutibacter psychrotolerans</name>
    <dbReference type="NCBI Taxonomy" id="1327343"/>
    <lineage>
        <taxon>Bacteria</taxon>
        <taxon>Pseudomonadati</taxon>
        <taxon>Pseudomonadota</taxon>
        <taxon>Gammaproteobacteria</taxon>
        <taxon>Lysobacterales</taxon>
        <taxon>Lysobacteraceae</taxon>
        <taxon>Montanilutibacter</taxon>
    </lineage>
</organism>
<evidence type="ECO:0000256" key="1">
    <source>
        <dbReference type="SAM" id="MobiDB-lite"/>
    </source>
</evidence>
<dbReference type="EMBL" id="RIBS01000002">
    <property type="protein sequence ID" value="RNF85102.1"/>
    <property type="molecule type" value="Genomic_DNA"/>
</dbReference>
<keyword evidence="2" id="KW-0732">Signal</keyword>
<feature type="chain" id="PRO_5018047568" description="DUF4148 domain-containing protein" evidence="2">
    <location>
        <begin position="20"/>
        <end position="74"/>
    </location>
</feature>